<dbReference type="PRINTS" id="PR01837">
    <property type="entry name" value="MGTCSAPBPROT"/>
</dbReference>
<feature type="domain" description="MgtC/SapB/SrpB/YhiD N-terminal" evidence="8">
    <location>
        <begin position="26"/>
        <end position="145"/>
    </location>
</feature>
<comment type="similarity">
    <text evidence="2 7">Belongs to the MgtC/SapB family.</text>
</comment>
<keyword evidence="7" id="KW-0997">Cell inner membrane</keyword>
<protein>
    <recommendedName>
        <fullName evidence="7">Protein MgtC</fullName>
    </recommendedName>
</protein>
<evidence type="ECO:0000259" key="8">
    <source>
        <dbReference type="Pfam" id="PF02308"/>
    </source>
</evidence>
<organism evidence="9 10">
    <name type="scientific">Pseudochrobactrum saccharolyticum</name>
    <dbReference type="NCBI Taxonomy" id="354352"/>
    <lineage>
        <taxon>Bacteria</taxon>
        <taxon>Pseudomonadati</taxon>
        <taxon>Pseudomonadota</taxon>
        <taxon>Alphaproteobacteria</taxon>
        <taxon>Hyphomicrobiales</taxon>
        <taxon>Brucellaceae</taxon>
        <taxon>Pseudochrobactrum</taxon>
    </lineage>
</organism>
<dbReference type="AlphaFoldDB" id="A0A7W8EQG1"/>
<dbReference type="InterPro" id="IPR049177">
    <property type="entry name" value="MgtC_SapB_SrpB_YhiD_N"/>
</dbReference>
<evidence type="ECO:0000256" key="7">
    <source>
        <dbReference type="RuleBase" id="RU365041"/>
    </source>
</evidence>
<sequence>MEAFQAAITTTFSADNFNVWPHIIALAAAYILALPIGWHREREERSAGLRTFPLVAVASCGFVQAAESITADNPEALARIIEGVITGMGFIGGGAILRLSTSVKGTATAASLWATGAVGIACAMGTFDVAIIIVVFALLTLWMFSNGKSLTDDPDTSAPETAINKKGSQ</sequence>
<evidence type="ECO:0000256" key="2">
    <source>
        <dbReference type="ARBA" id="ARBA00009298"/>
    </source>
</evidence>
<keyword evidence="10" id="KW-1185">Reference proteome</keyword>
<feature type="transmembrane region" description="Helical" evidence="7">
    <location>
        <begin position="111"/>
        <end position="144"/>
    </location>
</feature>
<keyword evidence="5 7" id="KW-1133">Transmembrane helix</keyword>
<dbReference type="EMBL" id="JACHIL010000004">
    <property type="protein sequence ID" value="MBB5091861.1"/>
    <property type="molecule type" value="Genomic_DNA"/>
</dbReference>
<dbReference type="RefSeq" id="WP_116087713.1">
    <property type="nucleotide sequence ID" value="NZ_JACHIL010000004.1"/>
</dbReference>
<name>A0A7W8EQG1_9HYPH</name>
<comment type="function">
    <text evidence="7">Virulence factor required for growth in low Mg(2+) medium and for intramacrophage survival. May be involved in regulating membrane potential by activating Na(+)/K(+)-ATPase.</text>
</comment>
<dbReference type="PANTHER" id="PTHR33778">
    <property type="entry name" value="PROTEIN MGTC"/>
    <property type="match status" value="1"/>
</dbReference>
<evidence type="ECO:0000256" key="3">
    <source>
        <dbReference type="ARBA" id="ARBA00022475"/>
    </source>
</evidence>
<evidence type="ECO:0000256" key="1">
    <source>
        <dbReference type="ARBA" id="ARBA00004651"/>
    </source>
</evidence>
<evidence type="ECO:0000256" key="6">
    <source>
        <dbReference type="ARBA" id="ARBA00023136"/>
    </source>
</evidence>
<dbReference type="GO" id="GO:0005886">
    <property type="term" value="C:plasma membrane"/>
    <property type="evidence" value="ECO:0007669"/>
    <property type="project" value="UniProtKB-SubCell"/>
</dbReference>
<dbReference type="Proteomes" id="UP000531231">
    <property type="component" value="Unassembled WGS sequence"/>
</dbReference>
<dbReference type="PANTHER" id="PTHR33778:SF1">
    <property type="entry name" value="MAGNESIUM TRANSPORTER YHID-RELATED"/>
    <property type="match status" value="1"/>
</dbReference>
<proteinExistence type="inferred from homology"/>
<evidence type="ECO:0000313" key="9">
    <source>
        <dbReference type="EMBL" id="MBB5091861.1"/>
    </source>
</evidence>
<dbReference type="Pfam" id="PF02308">
    <property type="entry name" value="MgtC"/>
    <property type="match status" value="1"/>
</dbReference>
<evidence type="ECO:0000256" key="5">
    <source>
        <dbReference type="ARBA" id="ARBA00022989"/>
    </source>
</evidence>
<keyword evidence="3" id="KW-1003">Cell membrane</keyword>
<comment type="caution">
    <text evidence="9">The sequence shown here is derived from an EMBL/GenBank/DDBJ whole genome shotgun (WGS) entry which is preliminary data.</text>
</comment>
<dbReference type="InterPro" id="IPR003416">
    <property type="entry name" value="MgtC/SapB/SrpB/YhiD_fam"/>
</dbReference>
<comment type="subcellular location">
    <subcellularLocation>
        <location evidence="7">Cell inner membrane</location>
        <topology evidence="7">Multi-pass membrane protein</topology>
    </subcellularLocation>
    <subcellularLocation>
        <location evidence="1">Cell membrane</location>
        <topology evidence="1">Multi-pass membrane protein</topology>
    </subcellularLocation>
</comment>
<gene>
    <name evidence="9" type="ORF">HNQ68_002406</name>
</gene>
<reference evidence="9 10" key="1">
    <citation type="submission" date="2020-08" db="EMBL/GenBank/DDBJ databases">
        <title>Genomic Encyclopedia of Type Strains, Phase IV (KMG-IV): sequencing the most valuable type-strain genomes for metagenomic binning, comparative biology and taxonomic classification.</title>
        <authorList>
            <person name="Goeker M."/>
        </authorList>
    </citation>
    <scope>NUCLEOTIDE SEQUENCE [LARGE SCALE GENOMIC DNA]</scope>
    <source>
        <strain evidence="9 10">DSM 25620</strain>
    </source>
</reference>
<keyword evidence="4 7" id="KW-0812">Transmembrane</keyword>
<feature type="transmembrane region" description="Helical" evidence="7">
    <location>
        <begin position="51"/>
        <end position="70"/>
    </location>
</feature>
<evidence type="ECO:0000256" key="4">
    <source>
        <dbReference type="ARBA" id="ARBA00022692"/>
    </source>
</evidence>
<keyword evidence="6 7" id="KW-0472">Membrane</keyword>
<feature type="transmembrane region" description="Helical" evidence="7">
    <location>
        <begin position="76"/>
        <end position="99"/>
    </location>
</feature>
<feature type="transmembrane region" description="Helical" evidence="7">
    <location>
        <begin position="19"/>
        <end position="39"/>
    </location>
</feature>
<accession>A0A7W8EQG1</accession>
<evidence type="ECO:0000313" key="10">
    <source>
        <dbReference type="Proteomes" id="UP000531231"/>
    </source>
</evidence>